<dbReference type="Gene3D" id="1.20.1250.20">
    <property type="entry name" value="MFS general substrate transporter like domains"/>
    <property type="match status" value="2"/>
</dbReference>
<feature type="transmembrane region" description="Helical" evidence="5">
    <location>
        <begin position="313"/>
        <end position="338"/>
    </location>
</feature>
<keyword evidence="2 5" id="KW-0812">Transmembrane</keyword>
<feature type="transmembrane region" description="Helical" evidence="5">
    <location>
        <begin position="113"/>
        <end position="133"/>
    </location>
</feature>
<feature type="transmembrane region" description="Helical" evidence="5">
    <location>
        <begin position="381"/>
        <end position="402"/>
    </location>
</feature>
<evidence type="ECO:0000256" key="2">
    <source>
        <dbReference type="ARBA" id="ARBA00022692"/>
    </source>
</evidence>
<keyword evidence="8" id="KW-1185">Reference proteome</keyword>
<feature type="domain" description="Major facilitator superfamily (MFS) profile" evidence="6">
    <location>
        <begin position="75"/>
        <end position="501"/>
    </location>
</feature>
<dbReference type="EMBL" id="CAWYQH010000001">
    <property type="protein sequence ID" value="CAK8671683.1"/>
    <property type="molecule type" value="Genomic_DNA"/>
</dbReference>
<dbReference type="InterPro" id="IPR011701">
    <property type="entry name" value="MFS"/>
</dbReference>
<evidence type="ECO:0000256" key="3">
    <source>
        <dbReference type="ARBA" id="ARBA00022989"/>
    </source>
</evidence>
<evidence type="ECO:0000256" key="5">
    <source>
        <dbReference type="SAM" id="Phobius"/>
    </source>
</evidence>
<feature type="transmembrane region" description="Helical" evidence="5">
    <location>
        <begin position="476"/>
        <end position="495"/>
    </location>
</feature>
<evidence type="ECO:0000256" key="1">
    <source>
        <dbReference type="ARBA" id="ARBA00004141"/>
    </source>
</evidence>
<reference evidence="7 8" key="1">
    <citation type="submission" date="2024-02" db="EMBL/GenBank/DDBJ databases">
        <authorList>
            <person name="Daric V."/>
            <person name="Darras S."/>
        </authorList>
    </citation>
    <scope>NUCLEOTIDE SEQUENCE [LARGE SCALE GENOMIC DNA]</scope>
</reference>
<dbReference type="PANTHER" id="PTHR10924">
    <property type="entry name" value="MAJOR FACILITATOR SUPERFAMILY PROTEIN-RELATED"/>
    <property type="match status" value="1"/>
</dbReference>
<evidence type="ECO:0000259" key="6">
    <source>
        <dbReference type="PROSITE" id="PS50850"/>
    </source>
</evidence>
<sequence length="537" mass="59442">MESSPLLHYDPNPCESDGDTAVSRKDNVLPINHNIANSEETTSPPPSYGSIDENKNQHLSSVYVKCQTYWYRWYICLIFSLLGFLQGAIWNTWSPIDTSAKAVYGFTSGDIELLTNWGPISFIVSMPFFAWLLEEKGLRVSCLSTAFLVALGTAVRCLPFQLQVMKYLMHLGQFFNGMGGCVVMATPPLLSNTWFPPNERITATGLSTLFNYLGTGGGYIVAEYVKAPSNRSSNLSCFDTKSLKHNDSCAEVREIRKEIMNVLYVECGIAVFVFLAMLIYFPKRPPLPPSLSASCERMDLKAGLKIVIRNKRYLVVALVAGLTQGFWGGWTGVMTLILDPLHVTQKEAGNIGFFMSLSGCVVGMFVGWITDRLKGKMKRTLVVLFALTLIMFIYFVIVNNQWLHFVPFLPQSGVIWAACIILGILSNASVPIAMEMAADAAYPVGEGTSTSILVWLLNISSFFFLLGLNFSPDPTFANYIMLGSYAIGLPLLILFTKEENRRLELDVQRKSISPSTLSSPYGSFDSSCSLKDEAAHA</sequence>
<gene>
    <name evidence="7" type="ORF">CVLEPA_LOCUS729</name>
</gene>
<feature type="transmembrane region" description="Helical" evidence="5">
    <location>
        <begin position="73"/>
        <end position="93"/>
    </location>
</feature>
<proteinExistence type="predicted"/>
<keyword evidence="4 5" id="KW-0472">Membrane</keyword>
<evidence type="ECO:0000313" key="8">
    <source>
        <dbReference type="Proteomes" id="UP001642483"/>
    </source>
</evidence>
<evidence type="ECO:0000313" key="7">
    <source>
        <dbReference type="EMBL" id="CAK8671683.1"/>
    </source>
</evidence>
<comment type="subcellular location">
    <subcellularLocation>
        <location evidence="1">Membrane</location>
        <topology evidence="1">Multi-pass membrane protein</topology>
    </subcellularLocation>
</comment>
<comment type="caution">
    <text evidence="7">The sequence shown here is derived from an EMBL/GenBank/DDBJ whole genome shotgun (WGS) entry which is preliminary data.</text>
</comment>
<protein>
    <recommendedName>
        <fullName evidence="6">Major facilitator superfamily (MFS) profile domain-containing protein</fullName>
    </recommendedName>
</protein>
<dbReference type="Pfam" id="PF07690">
    <property type="entry name" value="MFS_1"/>
    <property type="match status" value="1"/>
</dbReference>
<dbReference type="InterPro" id="IPR049680">
    <property type="entry name" value="FLVCR1-2_SLC49-like"/>
</dbReference>
<dbReference type="SUPFAM" id="SSF103473">
    <property type="entry name" value="MFS general substrate transporter"/>
    <property type="match status" value="1"/>
</dbReference>
<accession>A0ABP0EZ68</accession>
<dbReference type="InterPro" id="IPR036259">
    <property type="entry name" value="MFS_trans_sf"/>
</dbReference>
<feature type="transmembrane region" description="Helical" evidence="5">
    <location>
        <begin position="414"/>
        <end position="438"/>
    </location>
</feature>
<dbReference type="PROSITE" id="PS50850">
    <property type="entry name" value="MFS"/>
    <property type="match status" value="1"/>
</dbReference>
<feature type="transmembrane region" description="Helical" evidence="5">
    <location>
        <begin position="350"/>
        <end position="369"/>
    </location>
</feature>
<evidence type="ECO:0000256" key="4">
    <source>
        <dbReference type="ARBA" id="ARBA00023136"/>
    </source>
</evidence>
<feature type="transmembrane region" description="Helical" evidence="5">
    <location>
        <begin position="262"/>
        <end position="281"/>
    </location>
</feature>
<keyword evidence="3 5" id="KW-1133">Transmembrane helix</keyword>
<name>A0ABP0EZ68_CLALP</name>
<feature type="transmembrane region" description="Helical" evidence="5">
    <location>
        <begin position="140"/>
        <end position="162"/>
    </location>
</feature>
<feature type="transmembrane region" description="Helical" evidence="5">
    <location>
        <begin position="450"/>
        <end position="470"/>
    </location>
</feature>
<dbReference type="Proteomes" id="UP001642483">
    <property type="component" value="Unassembled WGS sequence"/>
</dbReference>
<dbReference type="PANTHER" id="PTHR10924:SF27">
    <property type="entry name" value="SOLUTE CARRIER FAMILY 49 MEMBER 4"/>
    <property type="match status" value="1"/>
</dbReference>
<organism evidence="7 8">
    <name type="scientific">Clavelina lepadiformis</name>
    <name type="common">Light-bulb sea squirt</name>
    <name type="synonym">Ascidia lepadiformis</name>
    <dbReference type="NCBI Taxonomy" id="159417"/>
    <lineage>
        <taxon>Eukaryota</taxon>
        <taxon>Metazoa</taxon>
        <taxon>Chordata</taxon>
        <taxon>Tunicata</taxon>
        <taxon>Ascidiacea</taxon>
        <taxon>Aplousobranchia</taxon>
        <taxon>Clavelinidae</taxon>
        <taxon>Clavelina</taxon>
    </lineage>
</organism>
<dbReference type="InterPro" id="IPR020846">
    <property type="entry name" value="MFS_dom"/>
</dbReference>